<reference evidence="4 5" key="1">
    <citation type="submission" date="2017-06" db="EMBL/GenBank/DDBJ databases">
        <title>A platform for efficient transgenesis in Macrostomum lignano, a flatworm model organism for stem cell research.</title>
        <authorList>
            <person name="Berezikov E."/>
        </authorList>
    </citation>
    <scope>NUCLEOTIDE SEQUENCE [LARGE SCALE GENOMIC DNA]</scope>
    <source>
        <strain evidence="4">DV1</strain>
        <tissue evidence="4">Whole organism</tissue>
    </source>
</reference>
<dbReference type="PROSITE" id="PS50090">
    <property type="entry name" value="MYB_LIKE"/>
    <property type="match status" value="1"/>
</dbReference>
<dbReference type="EMBL" id="NIVC01000435">
    <property type="protein sequence ID" value="PAA83053.1"/>
    <property type="molecule type" value="Genomic_DNA"/>
</dbReference>
<dbReference type="AlphaFoldDB" id="A0A267GVY8"/>
<dbReference type="InterPro" id="IPR044822">
    <property type="entry name" value="Myb_DNA-bind_4"/>
</dbReference>
<dbReference type="InterPro" id="IPR001005">
    <property type="entry name" value="SANT/Myb"/>
</dbReference>
<feature type="region of interest" description="Disordered" evidence="1">
    <location>
        <begin position="183"/>
        <end position="280"/>
    </location>
</feature>
<evidence type="ECO:0000313" key="5">
    <source>
        <dbReference type="Proteomes" id="UP000215902"/>
    </source>
</evidence>
<feature type="non-terminal residue" evidence="4">
    <location>
        <position position="1"/>
    </location>
</feature>
<sequence>STKRHLFISTESHSTGSMAYQYPFNSCPSASGHGNSNTDSASSSNCTEEFTVQQQQRASKKYWAPQQTDALLKLIEEYREPLRNSRVQKQVWSEIAQRLNSQLNFAASSGSSYVCQFTGPNCSTKWRNLKRDLRLAIETGCIVDGRFGCRNPELMSAVAKLDSVLSNSSQSDTNNRRHSMADFHSFGQQQRQQDDEDEGDEDEDYDEGPYDLSMAKRPQTPPVVPVPVRPVPMLPRQVLHERSGSISSSSSSFAVRRHRSVPTLTEAAGSSQPSQPTQANNSLDFLTSLLASSSDSNDASSGQLFGDLVVASSDCADPLGEARRRLQLMRRSELHSHLNRIGQLDRLISVIDAAIEAGAGGGSNAGGNTGRV</sequence>
<dbReference type="EMBL" id="NIVC01000126">
    <property type="protein sequence ID" value="PAA90180.1"/>
    <property type="molecule type" value="Genomic_DNA"/>
</dbReference>
<feature type="compositionally biased region" description="Pro residues" evidence="1">
    <location>
        <begin position="219"/>
        <end position="233"/>
    </location>
</feature>
<dbReference type="Proteomes" id="UP000215902">
    <property type="component" value="Unassembled WGS sequence"/>
</dbReference>
<accession>A0A267GVY8</accession>
<keyword evidence="5" id="KW-1185">Reference proteome</keyword>
<dbReference type="Pfam" id="PF13837">
    <property type="entry name" value="Myb_DNA-bind_4"/>
    <property type="match status" value="1"/>
</dbReference>
<evidence type="ECO:0000313" key="3">
    <source>
        <dbReference type="EMBL" id="PAA83053.1"/>
    </source>
</evidence>
<evidence type="ECO:0000313" key="4">
    <source>
        <dbReference type="EMBL" id="PAA90180.1"/>
    </source>
</evidence>
<protein>
    <recommendedName>
        <fullName evidence="2">Myb-like domain-containing protein</fullName>
    </recommendedName>
</protein>
<feature type="compositionally biased region" description="Acidic residues" evidence="1">
    <location>
        <begin position="194"/>
        <end position="209"/>
    </location>
</feature>
<feature type="compositionally biased region" description="Polar residues" evidence="1">
    <location>
        <begin position="268"/>
        <end position="280"/>
    </location>
</feature>
<dbReference type="Gene3D" id="1.10.10.60">
    <property type="entry name" value="Homeodomain-like"/>
    <property type="match status" value="1"/>
</dbReference>
<gene>
    <name evidence="4" type="ORF">BOX15_Mlig027754g1</name>
    <name evidence="3" type="ORF">BOX15_Mlig027754g2</name>
</gene>
<comment type="caution">
    <text evidence="4">The sequence shown here is derived from an EMBL/GenBank/DDBJ whole genome shotgun (WGS) entry which is preliminary data.</text>
</comment>
<evidence type="ECO:0000256" key="1">
    <source>
        <dbReference type="SAM" id="MobiDB-lite"/>
    </source>
</evidence>
<name>A0A267GVY8_9PLAT</name>
<feature type="domain" description="Myb-like" evidence="2">
    <location>
        <begin position="55"/>
        <end position="130"/>
    </location>
</feature>
<evidence type="ECO:0000259" key="2">
    <source>
        <dbReference type="PROSITE" id="PS50090"/>
    </source>
</evidence>
<feature type="compositionally biased region" description="Low complexity" evidence="1">
    <location>
        <begin position="244"/>
        <end position="254"/>
    </location>
</feature>
<proteinExistence type="predicted"/>
<organism evidence="4 5">
    <name type="scientific">Macrostomum lignano</name>
    <dbReference type="NCBI Taxonomy" id="282301"/>
    <lineage>
        <taxon>Eukaryota</taxon>
        <taxon>Metazoa</taxon>
        <taxon>Spiralia</taxon>
        <taxon>Lophotrochozoa</taxon>
        <taxon>Platyhelminthes</taxon>
        <taxon>Rhabditophora</taxon>
        <taxon>Macrostomorpha</taxon>
        <taxon>Macrostomida</taxon>
        <taxon>Macrostomidae</taxon>
        <taxon>Macrostomum</taxon>
    </lineage>
</organism>